<evidence type="ECO:0000313" key="2">
    <source>
        <dbReference type="EMBL" id="KAK6180705.1"/>
    </source>
</evidence>
<sequence>MATARGNGAALWVVVGLRGVVFLREFPVGPVGLFPGDNVGCEDLLPGGTVDVDGVDVFTGNVVGDDIVDDAGEGLTLFPCPDGEVASTLPINNQVFNDKTYEMTRKWY</sequence>
<evidence type="ECO:0000256" key="1">
    <source>
        <dbReference type="SAM" id="SignalP"/>
    </source>
</evidence>
<dbReference type="Proteomes" id="UP001347796">
    <property type="component" value="Unassembled WGS sequence"/>
</dbReference>
<proteinExistence type="predicted"/>
<protein>
    <submittedName>
        <fullName evidence="2">Uncharacterized protein</fullName>
    </submittedName>
</protein>
<organism evidence="2 3">
    <name type="scientific">Patella caerulea</name>
    <name type="common">Rayed Mediterranean limpet</name>
    <dbReference type="NCBI Taxonomy" id="87958"/>
    <lineage>
        <taxon>Eukaryota</taxon>
        <taxon>Metazoa</taxon>
        <taxon>Spiralia</taxon>
        <taxon>Lophotrochozoa</taxon>
        <taxon>Mollusca</taxon>
        <taxon>Gastropoda</taxon>
        <taxon>Patellogastropoda</taxon>
        <taxon>Patelloidea</taxon>
        <taxon>Patellidae</taxon>
        <taxon>Patella</taxon>
    </lineage>
</organism>
<accession>A0AAN8Q202</accession>
<keyword evidence="1" id="KW-0732">Signal</keyword>
<gene>
    <name evidence="2" type="ORF">SNE40_008706</name>
</gene>
<keyword evidence="3" id="KW-1185">Reference proteome</keyword>
<reference evidence="2 3" key="1">
    <citation type="submission" date="2024-01" db="EMBL/GenBank/DDBJ databases">
        <title>The genome of the rayed Mediterranean limpet Patella caerulea (Linnaeus, 1758).</title>
        <authorList>
            <person name="Anh-Thu Weber A."/>
            <person name="Halstead-Nussloch G."/>
        </authorList>
    </citation>
    <scope>NUCLEOTIDE SEQUENCE [LARGE SCALE GENOMIC DNA]</scope>
    <source>
        <strain evidence="2">AATW-2023a</strain>
        <tissue evidence="2">Whole specimen</tissue>
    </source>
</reference>
<evidence type="ECO:0000313" key="3">
    <source>
        <dbReference type="Proteomes" id="UP001347796"/>
    </source>
</evidence>
<dbReference type="AlphaFoldDB" id="A0AAN8Q202"/>
<dbReference type="EMBL" id="JAZGQO010000007">
    <property type="protein sequence ID" value="KAK6180705.1"/>
    <property type="molecule type" value="Genomic_DNA"/>
</dbReference>
<name>A0AAN8Q202_PATCE</name>
<comment type="caution">
    <text evidence="2">The sequence shown here is derived from an EMBL/GenBank/DDBJ whole genome shotgun (WGS) entry which is preliminary data.</text>
</comment>
<feature type="chain" id="PRO_5042920031" evidence="1">
    <location>
        <begin position="24"/>
        <end position="108"/>
    </location>
</feature>
<feature type="signal peptide" evidence="1">
    <location>
        <begin position="1"/>
        <end position="23"/>
    </location>
</feature>